<evidence type="ECO:0008006" key="2">
    <source>
        <dbReference type="Google" id="ProtNLM"/>
    </source>
</evidence>
<gene>
    <name evidence="1" type="ORF">AVDCRST_MAG52-672</name>
</gene>
<accession>A0A6J4HK16</accession>
<dbReference type="Pfam" id="PF13830">
    <property type="entry name" value="DUF4192"/>
    <property type="match status" value="1"/>
</dbReference>
<sequence>MDAPTGRPAPPDTGRIHVRLADVGELAASLPQLLGFHPRESVVLVALTGAGGNRVGLTVRADIPPPQHAASLAADLADRVRTGRPAGVVLAVVSEATDGDGLPHRDLVHDVVLAMTACAIPVREAVLVRAGRRWSYDCPDACCAPGGGIPLPGGVTELEVAAVATGVVVEPDRTALAARIAPGDRLARSSMASACAQVAVRCAEAVLDRGWDAVAAQSWAAVLGALTRCRPGAAVRLTDSEVARVVWGLRDRTVRDRALELALGQDAPATEQLWTECTRRAPAPLDAAPATLLAVSSWLRGDGAMAGIALDRALAAEPGYALARLLSQALDACVPPGDLRRLIRSAVAAADH</sequence>
<dbReference type="AlphaFoldDB" id="A0A6J4HK16"/>
<protein>
    <recommendedName>
        <fullName evidence="2">DUF4192 domain-containing protein</fullName>
    </recommendedName>
</protein>
<dbReference type="InterPro" id="IPR025447">
    <property type="entry name" value="DUF4192"/>
</dbReference>
<proteinExistence type="predicted"/>
<name>A0A6J4HK16_9ACTN</name>
<dbReference type="EMBL" id="CADCTN010000045">
    <property type="protein sequence ID" value="CAA9224297.1"/>
    <property type="molecule type" value="Genomic_DNA"/>
</dbReference>
<organism evidence="1">
    <name type="scientific">uncultured Blastococcus sp</name>
    <dbReference type="NCBI Taxonomy" id="217144"/>
    <lineage>
        <taxon>Bacteria</taxon>
        <taxon>Bacillati</taxon>
        <taxon>Actinomycetota</taxon>
        <taxon>Actinomycetes</taxon>
        <taxon>Geodermatophilales</taxon>
        <taxon>Geodermatophilaceae</taxon>
        <taxon>Blastococcus</taxon>
        <taxon>environmental samples</taxon>
    </lineage>
</organism>
<reference evidence="1" key="1">
    <citation type="submission" date="2020-02" db="EMBL/GenBank/DDBJ databases">
        <authorList>
            <person name="Meier V. D."/>
        </authorList>
    </citation>
    <scope>NUCLEOTIDE SEQUENCE</scope>
    <source>
        <strain evidence="1">AVDCRST_MAG52</strain>
    </source>
</reference>
<evidence type="ECO:0000313" key="1">
    <source>
        <dbReference type="EMBL" id="CAA9224297.1"/>
    </source>
</evidence>